<gene>
    <name evidence="8" type="ORF">ACCI51_16905</name>
</gene>
<evidence type="ECO:0000256" key="2">
    <source>
        <dbReference type="ARBA" id="ARBA00022475"/>
    </source>
</evidence>
<dbReference type="PANTHER" id="PTHR22926">
    <property type="entry name" value="PHOSPHO-N-ACETYLMURAMOYL-PENTAPEPTIDE-TRANSFERASE"/>
    <property type="match status" value="1"/>
</dbReference>
<keyword evidence="9" id="KW-1185">Reference proteome</keyword>
<feature type="transmembrane region" description="Helical" evidence="7">
    <location>
        <begin position="254"/>
        <end position="274"/>
    </location>
</feature>
<sequence>MTSVLLSRMQNLALDIPNHRSMHSAPVPRTGGWALLAGCGLGLAVGPISLPMLVYVSFFLLLAVSALDDIRHVTAPLRFAAQLTAATWIVLALPAGVDWWWLPPLVLLGGWVINLYNFMDGMDGLAGCMTAVGFLSLGAACLLGGDWELAGVCALFVLCAVIFLHFNWPPASIFMGDAGSTGIGLAVFTLSLFGWQRGAFELWFPVIIFSPFWLDASYTLFRRMIEGQRWWEAHREHFYQRSAMRLGVKKTLHLQLTLMVAASAVAFAFIGLAAA</sequence>
<evidence type="ECO:0000256" key="1">
    <source>
        <dbReference type="ARBA" id="ARBA00004651"/>
    </source>
</evidence>
<evidence type="ECO:0000313" key="9">
    <source>
        <dbReference type="Proteomes" id="UP001569414"/>
    </source>
</evidence>
<protein>
    <submittedName>
        <fullName evidence="8">Glycosyltransferase family 4 protein</fullName>
    </submittedName>
</protein>
<feature type="transmembrane region" description="Helical" evidence="7">
    <location>
        <begin position="125"/>
        <end position="143"/>
    </location>
</feature>
<evidence type="ECO:0000256" key="5">
    <source>
        <dbReference type="ARBA" id="ARBA00022989"/>
    </source>
</evidence>
<evidence type="ECO:0000256" key="7">
    <source>
        <dbReference type="SAM" id="Phobius"/>
    </source>
</evidence>
<feature type="transmembrane region" description="Helical" evidence="7">
    <location>
        <begin position="202"/>
        <end position="221"/>
    </location>
</feature>
<proteinExistence type="predicted"/>
<dbReference type="CDD" id="cd06854">
    <property type="entry name" value="GT_WbpL_WbcO_like"/>
    <property type="match status" value="1"/>
</dbReference>
<evidence type="ECO:0000256" key="6">
    <source>
        <dbReference type="ARBA" id="ARBA00023136"/>
    </source>
</evidence>
<keyword evidence="5 7" id="KW-1133">Transmembrane helix</keyword>
<feature type="transmembrane region" description="Helical" evidence="7">
    <location>
        <begin position="178"/>
        <end position="196"/>
    </location>
</feature>
<comment type="subcellular location">
    <subcellularLocation>
        <location evidence="1">Cell membrane</location>
        <topology evidence="1">Multi-pass membrane protein</topology>
    </subcellularLocation>
</comment>
<organism evidence="8 9">
    <name type="scientific">Microbulbifer echini</name>
    <dbReference type="NCBI Taxonomy" id="1529067"/>
    <lineage>
        <taxon>Bacteria</taxon>
        <taxon>Pseudomonadati</taxon>
        <taxon>Pseudomonadota</taxon>
        <taxon>Gammaproteobacteria</taxon>
        <taxon>Cellvibrionales</taxon>
        <taxon>Microbulbiferaceae</taxon>
        <taxon>Microbulbifer</taxon>
    </lineage>
</organism>
<evidence type="ECO:0000313" key="8">
    <source>
        <dbReference type="EMBL" id="MFA0792231.1"/>
    </source>
</evidence>
<keyword evidence="2" id="KW-1003">Cell membrane</keyword>
<comment type="caution">
    <text evidence="8">The sequence shown here is derived from an EMBL/GenBank/DDBJ whole genome shotgun (WGS) entry which is preliminary data.</text>
</comment>
<feature type="transmembrane region" description="Helical" evidence="7">
    <location>
        <begin position="75"/>
        <end position="93"/>
    </location>
</feature>
<name>A0ABV4NS29_9GAMM</name>
<evidence type="ECO:0000256" key="4">
    <source>
        <dbReference type="ARBA" id="ARBA00022692"/>
    </source>
</evidence>
<dbReference type="RefSeq" id="WP_371844628.1">
    <property type="nucleotide sequence ID" value="NZ_JBGMEL010000020.1"/>
</dbReference>
<dbReference type="Pfam" id="PF00953">
    <property type="entry name" value="Glycos_transf_4"/>
    <property type="match status" value="1"/>
</dbReference>
<feature type="transmembrane region" description="Helical" evidence="7">
    <location>
        <begin position="149"/>
        <end position="166"/>
    </location>
</feature>
<dbReference type="Proteomes" id="UP001569414">
    <property type="component" value="Unassembled WGS sequence"/>
</dbReference>
<keyword evidence="4 7" id="KW-0812">Transmembrane</keyword>
<accession>A0ABV4NS29</accession>
<dbReference type="PANTHER" id="PTHR22926:SF3">
    <property type="entry name" value="UNDECAPRENYL-PHOSPHATE ALPHA-N-ACETYLGLUCOSAMINYL 1-PHOSPHATE TRANSFERASE"/>
    <property type="match status" value="1"/>
</dbReference>
<reference evidence="8 9" key="1">
    <citation type="submission" date="2024-08" db="EMBL/GenBank/DDBJ databases">
        <authorList>
            <person name="Ishaq N."/>
        </authorList>
    </citation>
    <scope>NUCLEOTIDE SEQUENCE [LARGE SCALE GENOMIC DNA]</scope>
    <source>
        <strain evidence="8 9">JCM 30400</strain>
    </source>
</reference>
<keyword evidence="3" id="KW-0808">Transferase</keyword>
<dbReference type="InterPro" id="IPR000715">
    <property type="entry name" value="Glycosyl_transferase_4"/>
</dbReference>
<feature type="transmembrane region" description="Helical" evidence="7">
    <location>
        <begin position="33"/>
        <end position="63"/>
    </location>
</feature>
<dbReference type="EMBL" id="JBGMEL010000020">
    <property type="protein sequence ID" value="MFA0792231.1"/>
    <property type="molecule type" value="Genomic_DNA"/>
</dbReference>
<keyword evidence="6 7" id="KW-0472">Membrane</keyword>
<evidence type="ECO:0000256" key="3">
    <source>
        <dbReference type="ARBA" id="ARBA00022679"/>
    </source>
</evidence>